<keyword evidence="3" id="KW-1185">Reference proteome</keyword>
<keyword evidence="1" id="KW-0812">Transmembrane</keyword>
<protein>
    <submittedName>
        <fullName evidence="2">Uncharacterized protein</fullName>
    </submittedName>
</protein>
<proteinExistence type="predicted"/>
<evidence type="ECO:0000313" key="3">
    <source>
        <dbReference type="Proteomes" id="UP000076727"/>
    </source>
</evidence>
<keyword evidence="1" id="KW-1133">Transmembrane helix</keyword>
<evidence type="ECO:0000313" key="2">
    <source>
        <dbReference type="EMBL" id="KZT69574.1"/>
    </source>
</evidence>
<organism evidence="2 3">
    <name type="scientific">Daedalea quercina L-15889</name>
    <dbReference type="NCBI Taxonomy" id="1314783"/>
    <lineage>
        <taxon>Eukaryota</taxon>
        <taxon>Fungi</taxon>
        <taxon>Dikarya</taxon>
        <taxon>Basidiomycota</taxon>
        <taxon>Agaricomycotina</taxon>
        <taxon>Agaricomycetes</taxon>
        <taxon>Polyporales</taxon>
        <taxon>Fomitopsis</taxon>
    </lineage>
</organism>
<feature type="transmembrane region" description="Helical" evidence="1">
    <location>
        <begin position="28"/>
        <end position="48"/>
    </location>
</feature>
<evidence type="ECO:0000256" key="1">
    <source>
        <dbReference type="SAM" id="Phobius"/>
    </source>
</evidence>
<dbReference type="EMBL" id="KV429057">
    <property type="protein sequence ID" value="KZT69574.1"/>
    <property type="molecule type" value="Genomic_DNA"/>
</dbReference>
<reference evidence="2 3" key="1">
    <citation type="journal article" date="2016" name="Mol. Biol. Evol.">
        <title>Comparative Genomics of Early-Diverging Mushroom-Forming Fungi Provides Insights into the Origins of Lignocellulose Decay Capabilities.</title>
        <authorList>
            <person name="Nagy L.G."/>
            <person name="Riley R."/>
            <person name="Tritt A."/>
            <person name="Adam C."/>
            <person name="Daum C."/>
            <person name="Floudas D."/>
            <person name="Sun H."/>
            <person name="Yadav J.S."/>
            <person name="Pangilinan J."/>
            <person name="Larsson K.H."/>
            <person name="Matsuura K."/>
            <person name="Barry K."/>
            <person name="Labutti K."/>
            <person name="Kuo R."/>
            <person name="Ohm R.A."/>
            <person name="Bhattacharya S.S."/>
            <person name="Shirouzu T."/>
            <person name="Yoshinaga Y."/>
            <person name="Martin F.M."/>
            <person name="Grigoriev I.V."/>
            <person name="Hibbett D.S."/>
        </authorList>
    </citation>
    <scope>NUCLEOTIDE SEQUENCE [LARGE SCALE GENOMIC DNA]</scope>
    <source>
        <strain evidence="2 3">L-15889</strain>
    </source>
</reference>
<accession>A0A165QJW8</accession>
<sequence length="67" mass="8018">MVYYTPKDAHVNRSECCTRKQRRRRSRAYLIISATSMYVYALPYGSLWCEGCIRISYKACQVRQLFR</sequence>
<dbReference type="AlphaFoldDB" id="A0A165QJW8"/>
<keyword evidence="1" id="KW-0472">Membrane</keyword>
<dbReference type="Proteomes" id="UP000076727">
    <property type="component" value="Unassembled WGS sequence"/>
</dbReference>
<name>A0A165QJW8_9APHY</name>
<gene>
    <name evidence="2" type="ORF">DAEQUDRAFT_726554</name>
</gene>